<evidence type="ECO:0000313" key="3">
    <source>
        <dbReference type="Proteomes" id="UP001189180"/>
    </source>
</evidence>
<feature type="transmembrane region" description="Helical" evidence="1">
    <location>
        <begin position="20"/>
        <end position="37"/>
    </location>
</feature>
<keyword evidence="3" id="KW-1185">Reference proteome</keyword>
<protein>
    <submittedName>
        <fullName evidence="2">Uncharacterized protein</fullName>
    </submittedName>
</protein>
<keyword evidence="1" id="KW-1133">Transmembrane helix</keyword>
<dbReference type="EMBL" id="CANUEZ050000199">
    <property type="protein sequence ID" value="CAM0512200.1"/>
    <property type="molecule type" value="Genomic_DNA"/>
</dbReference>
<keyword evidence="1" id="KW-0472">Membrane</keyword>
<name>A0ABC9HFF2_FASHE</name>
<gene>
    <name evidence="2" type="ORF">FHB240107_LOCUS6539</name>
</gene>
<sequence length="96" mass="11023">MSTLTRSDIVLHEYKNIQPIMSPTRAGLIFFILCFLARSDAMPSRRGVPAFLYNYPERADIFDQNDLAVINAMFSGHPKRMEEVPVMGPPNWMRYG</sequence>
<reference evidence="2 3" key="1">
    <citation type="submission" date="2024-08" db="EMBL/GenBank/DDBJ databases">
        <authorList>
            <person name="Paterson S."/>
        </authorList>
    </citation>
    <scope>NUCLEOTIDE SEQUENCE [LARGE SCALE GENOMIC DNA]</scope>
</reference>
<dbReference type="AlphaFoldDB" id="A0ABC9HFF2"/>
<keyword evidence="1" id="KW-0812">Transmembrane</keyword>
<evidence type="ECO:0000256" key="1">
    <source>
        <dbReference type="SAM" id="Phobius"/>
    </source>
</evidence>
<dbReference type="Proteomes" id="UP001189180">
    <property type="component" value="Unassembled WGS sequence"/>
</dbReference>
<organism evidence="2 3">
    <name type="scientific">Fasciola hepatica</name>
    <name type="common">Liver fluke</name>
    <dbReference type="NCBI Taxonomy" id="6192"/>
    <lineage>
        <taxon>Eukaryota</taxon>
        <taxon>Metazoa</taxon>
        <taxon>Spiralia</taxon>
        <taxon>Lophotrochozoa</taxon>
        <taxon>Platyhelminthes</taxon>
        <taxon>Trematoda</taxon>
        <taxon>Digenea</taxon>
        <taxon>Plagiorchiida</taxon>
        <taxon>Echinostomata</taxon>
        <taxon>Echinostomatoidea</taxon>
        <taxon>Fasciolidae</taxon>
        <taxon>Fasciola</taxon>
    </lineage>
</organism>
<comment type="caution">
    <text evidence="2">The sequence shown here is derived from an EMBL/GenBank/DDBJ whole genome shotgun (WGS) entry which is preliminary data.</text>
</comment>
<evidence type="ECO:0000313" key="2">
    <source>
        <dbReference type="EMBL" id="CAM0512200.1"/>
    </source>
</evidence>
<accession>A0ABC9HFF2</accession>
<proteinExistence type="predicted"/>